<evidence type="ECO:0000256" key="1">
    <source>
        <dbReference type="SAM" id="Coils"/>
    </source>
</evidence>
<feature type="coiled-coil region" evidence="1">
    <location>
        <begin position="68"/>
        <end position="95"/>
    </location>
</feature>
<dbReference type="Pfam" id="PF03448">
    <property type="entry name" value="MgtE_N"/>
    <property type="match status" value="1"/>
</dbReference>
<evidence type="ECO:0000313" key="4">
    <source>
        <dbReference type="Proteomes" id="UP001205601"/>
    </source>
</evidence>
<gene>
    <name evidence="3" type="ORF">N5I32_19415</name>
</gene>
<keyword evidence="4" id="KW-1185">Reference proteome</keyword>
<dbReference type="Proteomes" id="UP001205601">
    <property type="component" value="Unassembled WGS sequence"/>
</dbReference>
<dbReference type="RefSeq" id="WP_261497598.1">
    <property type="nucleotide sequence ID" value="NZ_JAOCQF010000006.1"/>
</dbReference>
<evidence type="ECO:0000259" key="2">
    <source>
        <dbReference type="Pfam" id="PF03448"/>
    </source>
</evidence>
<dbReference type="InterPro" id="IPR006668">
    <property type="entry name" value="Mg_transptr_MgtE_intracell_dom"/>
</dbReference>
<accession>A0ABT2NRW1</accession>
<dbReference type="SUPFAM" id="SSF158791">
    <property type="entry name" value="MgtE N-terminal domain-like"/>
    <property type="match status" value="1"/>
</dbReference>
<sequence>MTAASRPTRRRGTIRTPWLIAMLLLASAALRIGAAVPAAMAEAGEEPPADTALSCTTQDGVMELFEAVRLREAAAESLERELAEKERSIELAMVAMTRQREALIAAEESLAATLAIADSAADEDVARLVTVYENMKPKEAAPLFEEMDAEFAAGFIARMKPGAAAAVLAGMDPQKAYLISVVMAGRNAGAPTE</sequence>
<evidence type="ECO:0000313" key="3">
    <source>
        <dbReference type="EMBL" id="MCT8331690.1"/>
    </source>
</evidence>
<protein>
    <recommendedName>
        <fullName evidence="2">Magnesium transporter MgtE intracellular domain-containing protein</fullName>
    </recommendedName>
</protein>
<comment type="caution">
    <text evidence="3">The sequence shown here is derived from an EMBL/GenBank/DDBJ whole genome shotgun (WGS) entry which is preliminary data.</text>
</comment>
<reference evidence="4" key="1">
    <citation type="submission" date="2023-07" db="EMBL/GenBank/DDBJ databases">
        <title>Defluviimonas sediminis sp. nov., isolated from mangrove sediment.</title>
        <authorList>
            <person name="Liu L."/>
            <person name="Li J."/>
            <person name="Huang Y."/>
            <person name="Pan J."/>
            <person name="Li M."/>
        </authorList>
    </citation>
    <scope>NUCLEOTIDE SEQUENCE [LARGE SCALE GENOMIC DNA]</scope>
    <source>
        <strain evidence="4">FT324</strain>
    </source>
</reference>
<name>A0ABT2NRW1_9RHOB</name>
<organism evidence="3 4">
    <name type="scientific">Albidovulum sediminis</name>
    <dbReference type="NCBI Taxonomy" id="3066345"/>
    <lineage>
        <taxon>Bacteria</taxon>
        <taxon>Pseudomonadati</taxon>
        <taxon>Pseudomonadota</taxon>
        <taxon>Alphaproteobacteria</taxon>
        <taxon>Rhodobacterales</taxon>
        <taxon>Paracoccaceae</taxon>
        <taxon>Albidovulum</taxon>
    </lineage>
</organism>
<proteinExistence type="predicted"/>
<feature type="domain" description="Magnesium transporter MgtE intracellular" evidence="2">
    <location>
        <begin position="126"/>
        <end position="176"/>
    </location>
</feature>
<dbReference type="EMBL" id="JAOCQF010000006">
    <property type="protein sequence ID" value="MCT8331690.1"/>
    <property type="molecule type" value="Genomic_DNA"/>
</dbReference>
<keyword evidence="1" id="KW-0175">Coiled coil</keyword>